<dbReference type="AlphaFoldDB" id="A0A1H3VRZ6"/>
<organism evidence="1 2">
    <name type="scientific">Acidovorax soli</name>
    <dbReference type="NCBI Taxonomy" id="592050"/>
    <lineage>
        <taxon>Bacteria</taxon>
        <taxon>Pseudomonadati</taxon>
        <taxon>Pseudomonadota</taxon>
        <taxon>Betaproteobacteria</taxon>
        <taxon>Burkholderiales</taxon>
        <taxon>Comamonadaceae</taxon>
        <taxon>Acidovorax</taxon>
    </lineage>
</organism>
<dbReference type="Proteomes" id="UP000199002">
    <property type="component" value="Unassembled WGS sequence"/>
</dbReference>
<accession>A0A1H3VRZ6</accession>
<protein>
    <submittedName>
        <fullName evidence="1">Uncharacterized protein</fullName>
    </submittedName>
</protein>
<gene>
    <name evidence="1" type="ORF">SAMN05421875_101349</name>
</gene>
<evidence type="ECO:0000313" key="1">
    <source>
        <dbReference type="EMBL" id="SDZ77530.1"/>
    </source>
</evidence>
<name>A0A1H3VRZ6_9BURK</name>
<evidence type="ECO:0000313" key="2">
    <source>
        <dbReference type="Proteomes" id="UP000199002"/>
    </source>
</evidence>
<reference evidence="2" key="1">
    <citation type="submission" date="2016-10" db="EMBL/GenBank/DDBJ databases">
        <authorList>
            <person name="Varghese N."/>
            <person name="Submissions S."/>
        </authorList>
    </citation>
    <scope>NUCLEOTIDE SEQUENCE [LARGE SCALE GENOMIC DNA]</scope>
    <source>
        <strain evidence="2">DSM 25157</strain>
    </source>
</reference>
<proteinExistence type="predicted"/>
<sequence>MLSGKASKIFCKFIDGHFYTVSNLLNCYGELPLTSQVGLLSYRYADDFHQISRIK</sequence>
<dbReference type="STRING" id="592050.SAMN05421875_101349"/>
<keyword evidence="2" id="KW-1185">Reference proteome</keyword>
<dbReference type="EMBL" id="FNQJ01000001">
    <property type="protein sequence ID" value="SDZ77530.1"/>
    <property type="molecule type" value="Genomic_DNA"/>
</dbReference>